<protein>
    <recommendedName>
        <fullName evidence="9">Branched-chain amino acid transport system carrier protein</fullName>
    </recommendedName>
</protein>
<evidence type="ECO:0000313" key="11">
    <source>
        <dbReference type="Proteomes" id="UP000190256"/>
    </source>
</evidence>
<feature type="transmembrane region" description="Helical" evidence="9">
    <location>
        <begin position="9"/>
        <end position="28"/>
    </location>
</feature>
<name>A0A1S9II60_9CLOT</name>
<dbReference type="PANTHER" id="PTHR30588">
    <property type="entry name" value="BRANCHED-CHAIN AMINO ACID TRANSPORT SYSTEM 2 CARRIER PROTEIN"/>
    <property type="match status" value="1"/>
</dbReference>
<dbReference type="GO" id="GO:0005304">
    <property type="term" value="F:L-valine transmembrane transporter activity"/>
    <property type="evidence" value="ECO:0007669"/>
    <property type="project" value="TreeGrafter"/>
</dbReference>
<evidence type="ECO:0000313" key="10">
    <source>
        <dbReference type="EMBL" id="OOO69972.1"/>
    </source>
</evidence>
<feature type="transmembrane region" description="Helical" evidence="9">
    <location>
        <begin position="147"/>
        <end position="168"/>
    </location>
</feature>
<dbReference type="STRING" id="1962263.BS637_08305"/>
<feature type="transmembrane region" description="Helical" evidence="9">
    <location>
        <begin position="82"/>
        <end position="101"/>
    </location>
</feature>
<keyword evidence="6 9" id="KW-0029">Amino-acid transport</keyword>
<evidence type="ECO:0000256" key="4">
    <source>
        <dbReference type="ARBA" id="ARBA00022475"/>
    </source>
</evidence>
<feature type="transmembrane region" description="Helical" evidence="9">
    <location>
        <begin position="188"/>
        <end position="207"/>
    </location>
</feature>
<feature type="transmembrane region" description="Helical" evidence="9">
    <location>
        <begin position="40"/>
        <end position="61"/>
    </location>
</feature>
<evidence type="ECO:0000256" key="7">
    <source>
        <dbReference type="ARBA" id="ARBA00022989"/>
    </source>
</evidence>
<reference evidence="10 11" key="1">
    <citation type="submission" date="2016-12" db="EMBL/GenBank/DDBJ databases">
        <title>Clostridium tepidum sp. nov., a close relative of Clostridium sporogenes and Clostridium botulinum Group I.</title>
        <authorList>
            <person name="Dobritsa A.P."/>
            <person name="Kutumbaka K.K."/>
            <person name="Werner K."/>
            <person name="Wiedmann M."/>
            <person name="Asmus A."/>
            <person name="Samadpour M."/>
        </authorList>
    </citation>
    <scope>NUCLEOTIDE SEQUENCE [LARGE SCALE GENOMIC DNA]</scope>
    <source>
        <strain evidence="10 11">IEH 97212</strain>
    </source>
</reference>
<keyword evidence="4" id="KW-1003">Cell membrane</keyword>
<feature type="transmembrane region" description="Helical" evidence="9">
    <location>
        <begin position="113"/>
        <end position="135"/>
    </location>
</feature>
<organism evidence="10 11">
    <name type="scientific">Clostridium tepidum</name>
    <dbReference type="NCBI Taxonomy" id="1962263"/>
    <lineage>
        <taxon>Bacteria</taxon>
        <taxon>Bacillati</taxon>
        <taxon>Bacillota</taxon>
        <taxon>Clostridia</taxon>
        <taxon>Eubacteriales</taxon>
        <taxon>Clostridiaceae</taxon>
        <taxon>Clostridium</taxon>
    </lineage>
</organism>
<evidence type="ECO:0000256" key="3">
    <source>
        <dbReference type="ARBA" id="ARBA00022448"/>
    </source>
</evidence>
<feature type="transmembrane region" description="Helical" evidence="9">
    <location>
        <begin position="406"/>
        <end position="424"/>
    </location>
</feature>
<proteinExistence type="inferred from homology"/>
<feature type="transmembrane region" description="Helical" evidence="9">
    <location>
        <begin position="308"/>
        <end position="329"/>
    </location>
</feature>
<keyword evidence="7 9" id="KW-1133">Transmembrane helix</keyword>
<accession>A0A1S9II60</accession>
<dbReference type="GO" id="GO:0005886">
    <property type="term" value="C:plasma membrane"/>
    <property type="evidence" value="ECO:0007669"/>
    <property type="project" value="UniProtKB-SubCell"/>
</dbReference>
<evidence type="ECO:0000256" key="5">
    <source>
        <dbReference type="ARBA" id="ARBA00022692"/>
    </source>
</evidence>
<feature type="transmembrane region" description="Helical" evidence="9">
    <location>
        <begin position="368"/>
        <end position="386"/>
    </location>
</feature>
<dbReference type="EMBL" id="MRAE01000001">
    <property type="protein sequence ID" value="OOO69972.1"/>
    <property type="molecule type" value="Genomic_DNA"/>
</dbReference>
<dbReference type="RefSeq" id="WP_078054393.1">
    <property type="nucleotide sequence ID" value="NZ_JADPGM010000006.1"/>
</dbReference>
<dbReference type="PANTHER" id="PTHR30588:SF0">
    <property type="entry name" value="BRANCHED-CHAIN AMINO ACID PERMEASE BRNQ"/>
    <property type="match status" value="1"/>
</dbReference>
<comment type="function">
    <text evidence="9">Component of the transport system for branched-chain amino acids.</text>
</comment>
<dbReference type="Proteomes" id="UP000190256">
    <property type="component" value="Unassembled WGS sequence"/>
</dbReference>
<sequence length="437" mass="46204">MKKTASKDFIVIGFALFAMFFGAGNLIFPPFIGNLVGDKVLFAIIGFLITGVGLPLSGIIACAKINGTFLDISSRVGKRFSVIATTALILAIGPMLCIPRTAATTYELTIQPIFPSLGPVVSAIIYFGICLAFVLRPSGIVDSIGKVLTPCLLIILSIIIIKGLILPLGPIGSTNFQGAFSNSLLEGYQTMDTMGAVIYASIILASVRSKGYKNEKDVINITIKSGIVAVLGLGFVYGGLMILGSQTSQIITGEIGRTALVIEIVKRDLGNVGIIILGIAVGLACLTTAIGLLSTGAEYLSKLTKNKVSYKTFAIIISLVSGILGIGGVDKIIRFSVPILQILYPIVIVLIAITLAGKAVKNDSIVKFTVYVTLIVSIIDTLNTLTDGKVTFIKNILKITPLSNVGFAWLIPAIIAFIIAIIIFGNKQEKIEQAADY</sequence>
<dbReference type="NCBIfam" id="TIGR00796">
    <property type="entry name" value="livcs"/>
    <property type="match status" value="1"/>
</dbReference>
<gene>
    <name evidence="10" type="ORF">BS638_00900</name>
</gene>
<keyword evidence="5 9" id="KW-0812">Transmembrane</keyword>
<dbReference type="InterPro" id="IPR004685">
    <property type="entry name" value="Brnchd-chn_aa_trnsp_Livcs"/>
</dbReference>
<comment type="subcellular location">
    <subcellularLocation>
        <location evidence="1 9">Cell membrane</location>
        <topology evidence="1 9">Multi-pass membrane protein</topology>
    </subcellularLocation>
</comment>
<comment type="similarity">
    <text evidence="2 9">Belongs to the branched chain amino acid transporter family.</text>
</comment>
<comment type="caution">
    <text evidence="10">The sequence shown here is derived from an EMBL/GenBank/DDBJ whole genome shotgun (WGS) entry which is preliminary data.</text>
</comment>
<dbReference type="AlphaFoldDB" id="A0A1S9II60"/>
<evidence type="ECO:0000256" key="8">
    <source>
        <dbReference type="ARBA" id="ARBA00023136"/>
    </source>
</evidence>
<evidence type="ECO:0000256" key="6">
    <source>
        <dbReference type="ARBA" id="ARBA00022970"/>
    </source>
</evidence>
<feature type="transmembrane region" description="Helical" evidence="9">
    <location>
        <begin position="335"/>
        <end position="356"/>
    </location>
</feature>
<dbReference type="GO" id="GO:0015190">
    <property type="term" value="F:L-leucine transmembrane transporter activity"/>
    <property type="evidence" value="ECO:0007669"/>
    <property type="project" value="TreeGrafter"/>
</dbReference>
<feature type="transmembrane region" description="Helical" evidence="9">
    <location>
        <begin position="272"/>
        <end position="296"/>
    </location>
</feature>
<keyword evidence="3 9" id="KW-0813">Transport</keyword>
<dbReference type="OrthoDB" id="9783920at2"/>
<dbReference type="GO" id="GO:0015820">
    <property type="term" value="P:L-leucine transport"/>
    <property type="evidence" value="ECO:0007669"/>
    <property type="project" value="TreeGrafter"/>
</dbReference>
<dbReference type="GO" id="GO:0015818">
    <property type="term" value="P:isoleucine transport"/>
    <property type="evidence" value="ECO:0007669"/>
    <property type="project" value="TreeGrafter"/>
</dbReference>
<keyword evidence="8 9" id="KW-0472">Membrane</keyword>
<evidence type="ECO:0000256" key="9">
    <source>
        <dbReference type="RuleBase" id="RU362122"/>
    </source>
</evidence>
<dbReference type="GO" id="GO:0015188">
    <property type="term" value="F:L-isoleucine transmembrane transporter activity"/>
    <property type="evidence" value="ECO:0007669"/>
    <property type="project" value="TreeGrafter"/>
</dbReference>
<feature type="transmembrane region" description="Helical" evidence="9">
    <location>
        <begin position="227"/>
        <end position="252"/>
    </location>
</feature>
<dbReference type="Pfam" id="PF05525">
    <property type="entry name" value="Branch_AA_trans"/>
    <property type="match status" value="1"/>
</dbReference>
<evidence type="ECO:0000256" key="1">
    <source>
        <dbReference type="ARBA" id="ARBA00004651"/>
    </source>
</evidence>
<evidence type="ECO:0000256" key="2">
    <source>
        <dbReference type="ARBA" id="ARBA00008540"/>
    </source>
</evidence>